<dbReference type="OrthoDB" id="9773381at2"/>
<dbReference type="EMBL" id="NOXV01000301">
    <property type="protein sequence ID" value="OYQ33161.1"/>
    <property type="molecule type" value="Genomic_DNA"/>
</dbReference>
<keyword evidence="1" id="KW-0732">Signal</keyword>
<evidence type="ECO:0000313" key="2">
    <source>
        <dbReference type="EMBL" id="OYQ33161.1"/>
    </source>
</evidence>
<gene>
    <name evidence="2" type="ORF">CHU92_13565</name>
</gene>
<dbReference type="InterPro" id="IPR032274">
    <property type="entry name" value="DUF4835"/>
</dbReference>
<comment type="caution">
    <text evidence="2">The sequence shown here is derived from an EMBL/GenBank/DDBJ whole genome shotgun (WGS) entry which is preliminary data.</text>
</comment>
<reference evidence="2 3" key="1">
    <citation type="submission" date="2017-07" db="EMBL/GenBank/DDBJ databases">
        <title>Flavobacterium cyanobacteriorum sp. nov., isolated from cyanobacterial aggregates in a eutrophic lake.</title>
        <authorList>
            <person name="Cai H."/>
        </authorList>
    </citation>
    <scope>NUCLEOTIDE SEQUENCE [LARGE SCALE GENOMIC DNA]</scope>
    <source>
        <strain evidence="2 3">TH021</strain>
    </source>
</reference>
<evidence type="ECO:0000313" key="3">
    <source>
        <dbReference type="Proteomes" id="UP000216605"/>
    </source>
</evidence>
<keyword evidence="3" id="KW-1185">Reference proteome</keyword>
<dbReference type="Proteomes" id="UP000216605">
    <property type="component" value="Unassembled WGS sequence"/>
</dbReference>
<feature type="chain" id="PRO_5013327594" evidence="1">
    <location>
        <begin position="19"/>
        <end position="296"/>
    </location>
</feature>
<dbReference type="Pfam" id="PF16119">
    <property type="entry name" value="DUF4835"/>
    <property type="match status" value="1"/>
</dbReference>
<organism evidence="2 3">
    <name type="scientific">Flavobacterium cyanobacteriorum</name>
    <dbReference type="NCBI Taxonomy" id="2022802"/>
    <lineage>
        <taxon>Bacteria</taxon>
        <taxon>Pseudomonadati</taxon>
        <taxon>Bacteroidota</taxon>
        <taxon>Flavobacteriia</taxon>
        <taxon>Flavobacteriales</taxon>
        <taxon>Flavobacteriaceae</taxon>
        <taxon>Flavobacterium</taxon>
    </lineage>
</organism>
<protein>
    <submittedName>
        <fullName evidence="2">DUF4835 domain-containing protein</fullName>
    </submittedName>
</protein>
<proteinExistence type="predicted"/>
<name>A0A255YVG0_9FLAO</name>
<dbReference type="RefSeq" id="WP_094416461.1">
    <property type="nucleotide sequence ID" value="NZ_NOXV01000301.1"/>
</dbReference>
<accession>A0A255YVG0</accession>
<evidence type="ECO:0000256" key="1">
    <source>
        <dbReference type="SAM" id="SignalP"/>
    </source>
</evidence>
<sequence length="296" mass="33717">MYKWIAILLVFFSVAAKAQELNCEVKINYERITDANPQIFRTLERALADFINNTRWTNRNFARNEKIECSMFFNISAFDNNSSFTATLQVQSSRPIYNSTYLSPIFNYNDKDVTFNYTEGQVLFYNPNSYDGNLMAIIAFYANMIIGFDADSFQLNGGTEYYTAAQNMVILAQQSGTKGWNQGEGGNQNRFFMVNDILSNTFTPYREALYEYHLQSLDLMSEDAKKAKENAAKSLKTLIKVHSVRPNAFLTRLFFDAKSDEIVGLFSGGPSITLTEVIDNLNRLSPLNSGKWSNIK</sequence>
<feature type="signal peptide" evidence="1">
    <location>
        <begin position="1"/>
        <end position="18"/>
    </location>
</feature>
<dbReference type="AlphaFoldDB" id="A0A255YVG0"/>